<dbReference type="GeneID" id="36561861"/>
<comment type="caution">
    <text evidence="1">The sequence shown here is derived from an EMBL/GenBank/DDBJ whole genome shotgun (WGS) entry which is preliminary data.</text>
</comment>
<gene>
    <name evidence="1" type="ORF">P170DRAFT_500936</name>
</gene>
<dbReference type="Proteomes" id="UP000234275">
    <property type="component" value="Unassembled WGS sequence"/>
</dbReference>
<dbReference type="EMBL" id="MSFO01000007">
    <property type="protein sequence ID" value="PLB46076.1"/>
    <property type="molecule type" value="Genomic_DNA"/>
</dbReference>
<protein>
    <submittedName>
        <fullName evidence="1">Uncharacterized protein</fullName>
    </submittedName>
</protein>
<sequence length="126" mass="14323">MSGHFASIRPSPDVFYNLIATSDLTALMDGGDAECENCHRRKSQLKLHAKHHHFSTQCRKVLCDLCFEYFIRNGKMRNPKLNGILSVRRQLQQDRKAGQRIACTKGDCMAVEHKSDLKKFVVSSVT</sequence>
<dbReference type="VEuPathDB" id="FungiDB:P170DRAFT_500936"/>
<accession>A0A2I2FZS4</accession>
<reference evidence="1 2" key="1">
    <citation type="submission" date="2016-12" db="EMBL/GenBank/DDBJ databases">
        <title>The genomes of Aspergillus section Nigri reveals drivers in fungal speciation.</title>
        <authorList>
            <consortium name="DOE Joint Genome Institute"/>
            <person name="Vesth T.C."/>
            <person name="Nybo J."/>
            <person name="Theobald S."/>
            <person name="Brandl J."/>
            <person name="Frisvad J.C."/>
            <person name="Nielsen K.F."/>
            <person name="Lyhne E.K."/>
            <person name="Kogle M.E."/>
            <person name="Kuo A."/>
            <person name="Riley R."/>
            <person name="Clum A."/>
            <person name="Nolan M."/>
            <person name="Lipzen A."/>
            <person name="Salamov A."/>
            <person name="Henrissat B."/>
            <person name="Wiebenga A."/>
            <person name="De Vries R.P."/>
            <person name="Grigoriev I.V."/>
            <person name="Mortensen U.H."/>
            <person name="Andersen M.R."/>
            <person name="Baker S.E."/>
        </authorList>
    </citation>
    <scope>NUCLEOTIDE SEQUENCE [LARGE SCALE GENOMIC DNA]</scope>
    <source>
        <strain evidence="1 2">IBT 23096</strain>
    </source>
</reference>
<proteinExistence type="predicted"/>
<evidence type="ECO:0000313" key="2">
    <source>
        <dbReference type="Proteomes" id="UP000234275"/>
    </source>
</evidence>
<dbReference type="AlphaFoldDB" id="A0A2I2FZS4"/>
<name>A0A2I2FZS4_9EURO</name>
<evidence type="ECO:0000313" key="1">
    <source>
        <dbReference type="EMBL" id="PLB46076.1"/>
    </source>
</evidence>
<keyword evidence="2" id="KW-1185">Reference proteome</keyword>
<dbReference type="RefSeq" id="XP_024701378.1">
    <property type="nucleotide sequence ID" value="XM_024854155.1"/>
</dbReference>
<organism evidence="1 2">
    <name type="scientific">Aspergillus steynii IBT 23096</name>
    <dbReference type="NCBI Taxonomy" id="1392250"/>
    <lineage>
        <taxon>Eukaryota</taxon>
        <taxon>Fungi</taxon>
        <taxon>Dikarya</taxon>
        <taxon>Ascomycota</taxon>
        <taxon>Pezizomycotina</taxon>
        <taxon>Eurotiomycetes</taxon>
        <taxon>Eurotiomycetidae</taxon>
        <taxon>Eurotiales</taxon>
        <taxon>Aspergillaceae</taxon>
        <taxon>Aspergillus</taxon>
        <taxon>Aspergillus subgen. Circumdati</taxon>
    </lineage>
</organism>